<keyword evidence="8" id="KW-1185">Reference proteome</keyword>
<dbReference type="eggNOG" id="COG4842">
    <property type="taxonomic scope" value="Bacteria"/>
</dbReference>
<evidence type="ECO:0000256" key="2">
    <source>
        <dbReference type="ARBA" id="ARBA00022670"/>
    </source>
</evidence>
<dbReference type="PROSITE" id="PS00139">
    <property type="entry name" value="THIOL_PROTEASE_CYS"/>
    <property type="match status" value="1"/>
</dbReference>
<dbReference type="Proteomes" id="UP000007519">
    <property type="component" value="Chromosome"/>
</dbReference>
<dbReference type="EC" id="3.4.22.-" evidence="7"/>
<proteinExistence type="inferred from homology"/>
<keyword evidence="4 5" id="KW-0788">Thiol protease</keyword>
<keyword evidence="2 5" id="KW-0645">Protease</keyword>
<dbReference type="InterPro" id="IPR001300">
    <property type="entry name" value="Peptidase_C2_calpain_cat"/>
</dbReference>
<evidence type="ECO:0000313" key="7">
    <source>
        <dbReference type="EMBL" id="AFC26017.1"/>
    </source>
</evidence>
<dbReference type="InterPro" id="IPR038765">
    <property type="entry name" value="Papain-like_cys_pep_sf"/>
</dbReference>
<evidence type="ECO:0000256" key="3">
    <source>
        <dbReference type="ARBA" id="ARBA00022801"/>
    </source>
</evidence>
<protein>
    <submittedName>
        <fullName evidence="7">Peptidase C2 calpain</fullName>
        <ecNumber evidence="7">3.4.22.-</ecNumber>
    </submittedName>
</protein>
<dbReference type="Pfam" id="PF00648">
    <property type="entry name" value="Peptidase_C2"/>
    <property type="match status" value="1"/>
</dbReference>
<dbReference type="PROSITE" id="PS50203">
    <property type="entry name" value="CALPAIN_CAT"/>
    <property type="match status" value="1"/>
</dbReference>
<dbReference type="PANTHER" id="PTHR10183:SF379">
    <property type="entry name" value="CALPAIN-5"/>
    <property type="match status" value="1"/>
</dbReference>
<sequence length="515" mass="57828">MNIKKAKIPTLYLSNYCQIMSVELNLDQLSELTPADYLKALKAKANWKKAKAVLVLADYKLGAKKISLMLPFKKEAEMQKAVKRVKQEKIHLMKKTGGGSFALEQTEEGLKAKIELKKGGLSPEIMQQKLAPVLAKAKMELELAAAAVAEAVETATEEATAAATAPAQKHELDISAKAPKEQAVKLVDTFDQLLDRLKNAQSDIFGKLKSREHTEEDTAEVFALKGLCEQFETYYEQAQDAVKAKLDSRYAKLKDYKGKVDKIYEFTRSNPPIRDEQNYKYDEVVADIFKKGWSDTNSVDPNDVQQGYLGDCYFLAAVASLAKTDPGAIKKLIKDNGDGTYDVTLHVYKYWISWDRSPVTVKVKPEFPVDENGNPAYARLGDQELWVMLLEKAYAQYQGSYQDIHGGYVEKAMGLLTGEDGDVYKTKSYSAKEIEEMITEALEDKRMVAADTKGNDDSQQTKLKDGQRVVHGHSYAVMGVNGGKIKLRNPWGYYHLEIDFDTLKEYFYDFSIGDK</sequence>
<dbReference type="GO" id="GO:0006508">
    <property type="term" value="P:proteolysis"/>
    <property type="evidence" value="ECO:0007669"/>
    <property type="project" value="UniProtKB-KW"/>
</dbReference>
<evidence type="ECO:0000259" key="6">
    <source>
        <dbReference type="PROSITE" id="PS50203"/>
    </source>
</evidence>
<dbReference type="KEGG" id="sgn:SGRA_3289"/>
<evidence type="ECO:0000256" key="4">
    <source>
        <dbReference type="ARBA" id="ARBA00022807"/>
    </source>
</evidence>
<feature type="active site" evidence="5">
    <location>
        <position position="312"/>
    </location>
</feature>
<dbReference type="STRING" id="984262.SGRA_3289"/>
<dbReference type="SUPFAM" id="SSF54001">
    <property type="entry name" value="Cysteine proteinases"/>
    <property type="match status" value="1"/>
</dbReference>
<dbReference type="AlphaFoldDB" id="H6L010"/>
<dbReference type="InterPro" id="IPR022684">
    <property type="entry name" value="Calpain_cysteine_protease"/>
</dbReference>
<gene>
    <name evidence="7" type="ordered locus">SGRA_3289</name>
</gene>
<reference evidence="7 8" key="1">
    <citation type="journal article" date="2012" name="Stand. Genomic Sci.">
        <title>Complete genome sequencing and analysis of Saprospira grandis str. Lewin, a predatory marine bacterium.</title>
        <authorList>
            <person name="Saw J.H."/>
            <person name="Yuryev A."/>
            <person name="Kanbe M."/>
            <person name="Hou S."/>
            <person name="Young A.G."/>
            <person name="Aizawa S."/>
            <person name="Alam M."/>
        </authorList>
    </citation>
    <scope>NUCLEOTIDE SEQUENCE [LARGE SCALE GENOMIC DNA]</scope>
    <source>
        <strain evidence="7 8">Lewin</strain>
    </source>
</reference>
<evidence type="ECO:0000256" key="5">
    <source>
        <dbReference type="PROSITE-ProRule" id="PRU00239"/>
    </source>
</evidence>
<evidence type="ECO:0000313" key="8">
    <source>
        <dbReference type="Proteomes" id="UP000007519"/>
    </source>
</evidence>
<dbReference type="GO" id="GO:0004198">
    <property type="term" value="F:calcium-dependent cysteine-type endopeptidase activity"/>
    <property type="evidence" value="ECO:0007669"/>
    <property type="project" value="InterPro"/>
</dbReference>
<organism evidence="7 8">
    <name type="scientific">Saprospira grandis (strain Lewin)</name>
    <dbReference type="NCBI Taxonomy" id="984262"/>
    <lineage>
        <taxon>Bacteria</taxon>
        <taxon>Pseudomonadati</taxon>
        <taxon>Bacteroidota</taxon>
        <taxon>Saprospiria</taxon>
        <taxon>Saprospirales</taxon>
        <taxon>Saprospiraceae</taxon>
        <taxon>Saprospira</taxon>
    </lineage>
</organism>
<feature type="domain" description="Calpain catalytic" evidence="6">
    <location>
        <begin position="297"/>
        <end position="492"/>
    </location>
</feature>
<accession>H6L010</accession>
<feature type="active site" evidence="5">
    <location>
        <position position="489"/>
    </location>
</feature>
<comment type="similarity">
    <text evidence="1">Belongs to the peptidase C2 family.</text>
</comment>
<evidence type="ECO:0000256" key="1">
    <source>
        <dbReference type="ARBA" id="ARBA00007623"/>
    </source>
</evidence>
<keyword evidence="3 5" id="KW-0378">Hydrolase</keyword>
<dbReference type="InterPro" id="IPR000169">
    <property type="entry name" value="Pept_cys_AS"/>
</dbReference>
<dbReference type="HOGENOM" id="CLU_528812_0_0_10"/>
<dbReference type="SMART" id="SM00230">
    <property type="entry name" value="CysPc"/>
    <property type="match status" value="1"/>
</dbReference>
<dbReference type="EMBL" id="CP002831">
    <property type="protein sequence ID" value="AFC26017.1"/>
    <property type="molecule type" value="Genomic_DNA"/>
</dbReference>
<dbReference type="PANTHER" id="PTHR10183">
    <property type="entry name" value="CALPAIN"/>
    <property type="match status" value="1"/>
</dbReference>
<name>H6L010_SAPGL</name>
<dbReference type="PRINTS" id="PR00704">
    <property type="entry name" value="CALPAIN"/>
</dbReference>
<feature type="active site" evidence="5">
    <location>
        <position position="473"/>
    </location>
</feature>